<comment type="caution">
    <text evidence="1">The sequence shown here is derived from an EMBL/GenBank/DDBJ whole genome shotgun (WGS) entry which is preliminary data.</text>
</comment>
<dbReference type="EMBL" id="BLXT01005208">
    <property type="protein sequence ID" value="GFO20876.1"/>
    <property type="molecule type" value="Genomic_DNA"/>
</dbReference>
<organism evidence="1 2">
    <name type="scientific">Plakobranchus ocellatus</name>
    <dbReference type="NCBI Taxonomy" id="259542"/>
    <lineage>
        <taxon>Eukaryota</taxon>
        <taxon>Metazoa</taxon>
        <taxon>Spiralia</taxon>
        <taxon>Lophotrochozoa</taxon>
        <taxon>Mollusca</taxon>
        <taxon>Gastropoda</taxon>
        <taxon>Heterobranchia</taxon>
        <taxon>Euthyneura</taxon>
        <taxon>Panpulmonata</taxon>
        <taxon>Sacoglossa</taxon>
        <taxon>Placobranchoidea</taxon>
        <taxon>Plakobranchidae</taxon>
        <taxon>Plakobranchus</taxon>
    </lineage>
</organism>
<dbReference type="AlphaFoldDB" id="A0AAV4BBZ1"/>
<keyword evidence="2" id="KW-1185">Reference proteome</keyword>
<dbReference type="Proteomes" id="UP000735302">
    <property type="component" value="Unassembled WGS sequence"/>
</dbReference>
<protein>
    <submittedName>
        <fullName evidence="1">Uncharacterized protein</fullName>
    </submittedName>
</protein>
<evidence type="ECO:0000313" key="1">
    <source>
        <dbReference type="EMBL" id="GFO20876.1"/>
    </source>
</evidence>
<gene>
    <name evidence="1" type="ORF">PoB_004738100</name>
</gene>
<name>A0AAV4BBZ1_9GAST</name>
<sequence>MDCIGAGDLVCSTPDGEKVILIGNVLIEGILSEITGVISVQPLYIKWFAWSFRTWRSRGGEESDGKIYQYRISKAGKSLLLIPQGVGGTVPSESALIFEGILLSRVRAPPPVLRLTNSAYQTILCHQQLLWFSNRRPSESYTTPGLSHELPGLRGSGRRRKAETRMINCSLYPGQWSVRLCD</sequence>
<proteinExistence type="predicted"/>
<accession>A0AAV4BBZ1</accession>
<reference evidence="1 2" key="1">
    <citation type="journal article" date="2021" name="Elife">
        <title>Chloroplast acquisition without the gene transfer in kleptoplastic sea slugs, Plakobranchus ocellatus.</title>
        <authorList>
            <person name="Maeda T."/>
            <person name="Takahashi S."/>
            <person name="Yoshida T."/>
            <person name="Shimamura S."/>
            <person name="Takaki Y."/>
            <person name="Nagai Y."/>
            <person name="Toyoda A."/>
            <person name="Suzuki Y."/>
            <person name="Arimoto A."/>
            <person name="Ishii H."/>
            <person name="Satoh N."/>
            <person name="Nishiyama T."/>
            <person name="Hasebe M."/>
            <person name="Maruyama T."/>
            <person name="Minagawa J."/>
            <person name="Obokata J."/>
            <person name="Shigenobu S."/>
        </authorList>
    </citation>
    <scope>NUCLEOTIDE SEQUENCE [LARGE SCALE GENOMIC DNA]</scope>
</reference>
<evidence type="ECO:0000313" key="2">
    <source>
        <dbReference type="Proteomes" id="UP000735302"/>
    </source>
</evidence>